<evidence type="ECO:0000313" key="3">
    <source>
        <dbReference type="Proteomes" id="UP001597338"/>
    </source>
</evidence>
<dbReference type="InterPro" id="IPR036388">
    <property type="entry name" value="WH-like_DNA-bd_sf"/>
</dbReference>
<dbReference type="Proteomes" id="UP001597338">
    <property type="component" value="Unassembled WGS sequence"/>
</dbReference>
<keyword evidence="3" id="KW-1185">Reference proteome</keyword>
<organism evidence="2 3">
    <name type="scientific">Promicromonospora aerolata</name>
    <dbReference type="NCBI Taxonomy" id="195749"/>
    <lineage>
        <taxon>Bacteria</taxon>
        <taxon>Bacillati</taxon>
        <taxon>Actinomycetota</taxon>
        <taxon>Actinomycetes</taxon>
        <taxon>Micrococcales</taxon>
        <taxon>Promicromonosporaceae</taxon>
        <taxon>Promicromonospora</taxon>
    </lineage>
</organism>
<dbReference type="RefSeq" id="WP_377196333.1">
    <property type="nucleotide sequence ID" value="NZ_JBHUHF010000001.1"/>
</dbReference>
<dbReference type="InterPro" id="IPR016032">
    <property type="entry name" value="Sig_transdc_resp-reg_C-effctor"/>
</dbReference>
<evidence type="ECO:0000259" key="1">
    <source>
        <dbReference type="SMART" id="SM00421"/>
    </source>
</evidence>
<reference evidence="3" key="1">
    <citation type="journal article" date="2019" name="Int. J. Syst. Evol. Microbiol.">
        <title>The Global Catalogue of Microorganisms (GCM) 10K type strain sequencing project: providing services to taxonomists for standard genome sequencing and annotation.</title>
        <authorList>
            <consortium name="The Broad Institute Genomics Platform"/>
            <consortium name="The Broad Institute Genome Sequencing Center for Infectious Disease"/>
            <person name="Wu L."/>
            <person name="Ma J."/>
        </authorList>
    </citation>
    <scope>NUCLEOTIDE SEQUENCE [LARGE SCALE GENOMIC DNA]</scope>
    <source>
        <strain evidence="3">CCM 7043</strain>
    </source>
</reference>
<protein>
    <recommendedName>
        <fullName evidence="1">HTH luxR-type domain-containing protein</fullName>
    </recommendedName>
</protein>
<feature type="domain" description="HTH luxR-type" evidence="1">
    <location>
        <begin position="672"/>
        <end position="729"/>
    </location>
</feature>
<comment type="caution">
    <text evidence="2">The sequence shown here is derived from an EMBL/GenBank/DDBJ whole genome shotgun (WGS) entry which is preliminary data.</text>
</comment>
<dbReference type="EMBL" id="JBHUHF010000001">
    <property type="protein sequence ID" value="MFD2024392.1"/>
    <property type="molecule type" value="Genomic_DNA"/>
</dbReference>
<proteinExistence type="predicted"/>
<gene>
    <name evidence="2" type="ORF">ACFSL2_02600</name>
</gene>
<dbReference type="SUPFAM" id="SSF52540">
    <property type="entry name" value="P-loop containing nucleoside triphosphate hydrolases"/>
    <property type="match status" value="1"/>
</dbReference>
<dbReference type="InterPro" id="IPR027417">
    <property type="entry name" value="P-loop_NTPase"/>
</dbReference>
<sequence length="741" mass="78414">MAGLDPTTLVVNGLGGTGKSVTVLAALRRIDPRVPAVRVVRSCTSRPSAHRTTGRERLDLSGWAVPAGAGPGYETDPAALLDAVGTGLEVAGPGPRVLFVDDLKVLSPHRAAWLRRLGDLAYERGWRVVAAARHVPEGPLPDDIEVLDLGPLDERSLRLVLDAELRMPLAADVAERLHWWSAGNPRIALELADGLSPAQQRGGEHWAGPHTVGPVARRSYQVLLDGLDAAPAPVPDDAARGRLAARYPLLAVLWRELDGGSEPALPASATVAEEILDGLHLDSVSGAPGTEQAPRATARAVGVTLLSGTTSADDGGRRWMPEEVGAEWTDHLWWRDTRAVAPASSAAGERTAAALMALERTGRLSRPDRLRADLEVIGSTPDQDWVGVCLQVRGRLLLGDGPGARRILEDQSYTAAPRTVAEIVARDVAAARVAIFSGRAADARERLAHATSLRPGAAGWLPVQGLLAVAAALLDGTGPTSVLPPRAVAWSHRALGEFAVDLGVAHLAVGQAERAAELLMVGLERCSWPYRGRAQARADLVEAVVAAGHARAGLPDRVRQLIEPPAAPEEWTDADAAAAHARMRAMLAGSDAPSGGVDGWLPVVPRPVSAWQRLRSLVAYGRHCLVHGDHAASDLVLREARALARLAGAPGWRVGVDAGRATVGLPTGRPAWERLGDDEREFVRLALGGATNAQIADAAYLSVRSVANRMRSIYTLLGIRDRRDLADRARVDPPGWLTGSA</sequence>
<name>A0ABW4V4P1_9MICO</name>
<accession>A0ABW4V4P1</accession>
<evidence type="ECO:0000313" key="2">
    <source>
        <dbReference type="EMBL" id="MFD2024392.1"/>
    </source>
</evidence>
<dbReference type="InterPro" id="IPR000792">
    <property type="entry name" value="Tscrpt_reg_LuxR_C"/>
</dbReference>
<dbReference type="SUPFAM" id="SSF46894">
    <property type="entry name" value="C-terminal effector domain of the bipartite response regulators"/>
    <property type="match status" value="1"/>
</dbReference>
<dbReference type="Gene3D" id="1.10.10.10">
    <property type="entry name" value="Winged helix-like DNA-binding domain superfamily/Winged helix DNA-binding domain"/>
    <property type="match status" value="1"/>
</dbReference>
<dbReference type="SMART" id="SM00421">
    <property type="entry name" value="HTH_LUXR"/>
    <property type="match status" value="1"/>
</dbReference>